<gene>
    <name evidence="2" type="ORF">HHL17_16140</name>
</gene>
<dbReference type="Proteomes" id="UP000583266">
    <property type="component" value="Unassembled WGS sequence"/>
</dbReference>
<evidence type="ECO:0000313" key="2">
    <source>
        <dbReference type="EMBL" id="NML38740.1"/>
    </source>
</evidence>
<name>A0A848GQ18_9BACT</name>
<protein>
    <submittedName>
        <fullName evidence="2">Uncharacterized protein</fullName>
    </submittedName>
</protein>
<proteinExistence type="predicted"/>
<dbReference type="RefSeq" id="WP_169225713.1">
    <property type="nucleotide sequence ID" value="NZ_JABBGC010000001.1"/>
</dbReference>
<accession>A0A848GQ18</accession>
<reference evidence="2 3" key="1">
    <citation type="submission" date="2020-04" db="EMBL/GenBank/DDBJ databases">
        <title>Chitinophaga sp. G-6-1-13 sp. nov., isolated from soil.</title>
        <authorList>
            <person name="Dahal R.H."/>
            <person name="Chaudhary D.K."/>
        </authorList>
    </citation>
    <scope>NUCLEOTIDE SEQUENCE [LARGE SCALE GENOMIC DNA]</scope>
    <source>
        <strain evidence="2 3">G-6-1-13</strain>
    </source>
</reference>
<feature type="signal peptide" evidence="1">
    <location>
        <begin position="1"/>
        <end position="23"/>
    </location>
</feature>
<dbReference type="AlphaFoldDB" id="A0A848GQ18"/>
<keyword evidence="1" id="KW-0732">Signal</keyword>
<comment type="caution">
    <text evidence="2">The sequence shown here is derived from an EMBL/GenBank/DDBJ whole genome shotgun (WGS) entry which is preliminary data.</text>
</comment>
<keyword evidence="3" id="KW-1185">Reference proteome</keyword>
<evidence type="ECO:0000256" key="1">
    <source>
        <dbReference type="SAM" id="SignalP"/>
    </source>
</evidence>
<sequence>MKRKLVYISLLLLLAACFPPLLEVDRRVLANIPVPGKDYKIVIYYVSGNATVQDCIQVVASSKDSGEQVLENYERYNILESYQLVADSSLMLVVGDSLSYLGSKSKPDTIFLPLK</sequence>
<organism evidence="2 3">
    <name type="scientific">Chitinophaga fulva</name>
    <dbReference type="NCBI Taxonomy" id="2728842"/>
    <lineage>
        <taxon>Bacteria</taxon>
        <taxon>Pseudomonadati</taxon>
        <taxon>Bacteroidota</taxon>
        <taxon>Chitinophagia</taxon>
        <taxon>Chitinophagales</taxon>
        <taxon>Chitinophagaceae</taxon>
        <taxon>Chitinophaga</taxon>
    </lineage>
</organism>
<dbReference type="EMBL" id="JABBGC010000001">
    <property type="protein sequence ID" value="NML38740.1"/>
    <property type="molecule type" value="Genomic_DNA"/>
</dbReference>
<evidence type="ECO:0000313" key="3">
    <source>
        <dbReference type="Proteomes" id="UP000583266"/>
    </source>
</evidence>
<dbReference type="PROSITE" id="PS51257">
    <property type="entry name" value="PROKAR_LIPOPROTEIN"/>
    <property type="match status" value="1"/>
</dbReference>
<feature type="chain" id="PRO_5032691936" evidence="1">
    <location>
        <begin position="24"/>
        <end position="115"/>
    </location>
</feature>